<reference evidence="7 8" key="1">
    <citation type="submission" date="2021-03" db="EMBL/GenBank/DDBJ databases">
        <title>Sequencing the genomes of 1000 actinobacteria strains.</title>
        <authorList>
            <person name="Klenk H.-P."/>
        </authorList>
    </citation>
    <scope>NUCLEOTIDE SEQUENCE [LARGE SCALE GENOMIC DNA]</scope>
    <source>
        <strain evidence="7 8">DSM 24221</strain>
    </source>
</reference>
<keyword evidence="4 5" id="KW-0472">Membrane</keyword>
<comment type="caution">
    <text evidence="7">The sequence shown here is derived from an EMBL/GenBank/DDBJ whole genome shotgun (WGS) entry which is preliminary data.</text>
</comment>
<dbReference type="PROSITE" id="PS50929">
    <property type="entry name" value="ABC_TM1F"/>
    <property type="match status" value="1"/>
</dbReference>
<dbReference type="RefSeq" id="WP_241245152.1">
    <property type="nucleotide sequence ID" value="NZ_CP049253.1"/>
</dbReference>
<evidence type="ECO:0000256" key="2">
    <source>
        <dbReference type="ARBA" id="ARBA00022692"/>
    </source>
</evidence>
<feature type="transmembrane region" description="Helical" evidence="5">
    <location>
        <begin position="49"/>
        <end position="68"/>
    </location>
</feature>
<evidence type="ECO:0000259" key="6">
    <source>
        <dbReference type="PROSITE" id="PS50929"/>
    </source>
</evidence>
<gene>
    <name evidence="7" type="ORF">JOF34_001613</name>
</gene>
<dbReference type="Gene3D" id="3.40.50.300">
    <property type="entry name" value="P-loop containing nucleotide triphosphate hydrolases"/>
    <property type="match status" value="1"/>
</dbReference>
<evidence type="ECO:0000256" key="5">
    <source>
        <dbReference type="SAM" id="Phobius"/>
    </source>
</evidence>
<dbReference type="EMBL" id="JAGIOL010000001">
    <property type="protein sequence ID" value="MBP2437027.1"/>
    <property type="molecule type" value="Genomic_DNA"/>
</dbReference>
<comment type="subcellular location">
    <subcellularLocation>
        <location evidence="1">Cell membrane</location>
        <topology evidence="1">Multi-pass membrane protein</topology>
    </subcellularLocation>
</comment>
<keyword evidence="8" id="KW-1185">Reference proteome</keyword>
<dbReference type="InterPro" id="IPR039421">
    <property type="entry name" value="Type_1_exporter"/>
</dbReference>
<evidence type="ECO:0000256" key="3">
    <source>
        <dbReference type="ARBA" id="ARBA00022989"/>
    </source>
</evidence>
<dbReference type="PANTHER" id="PTHR43394">
    <property type="entry name" value="ATP-DEPENDENT PERMEASE MDL1, MITOCHONDRIAL"/>
    <property type="match status" value="1"/>
</dbReference>
<sequence length="166" mass="17771">MLDMLNGRIASMSWVAMQLLGVICLALAATFTLTGLLPITPGEVVMLSAYFTLLTQGLTQMLMLIPVATRGIESVRSIAEILEEPDLEINAGRAPVAAVEGSVALEHVTHAYPDADTPALDDVSLTIRSADRIVVLVDGQIVEQGRHEKLINHGGRYADLHNTQSG</sequence>
<dbReference type="InterPro" id="IPR011527">
    <property type="entry name" value="ABC1_TM_dom"/>
</dbReference>
<dbReference type="Proteomes" id="UP001519362">
    <property type="component" value="Unassembled WGS sequence"/>
</dbReference>
<dbReference type="SUPFAM" id="SSF52540">
    <property type="entry name" value="P-loop containing nucleoside triphosphate hydrolases"/>
    <property type="match status" value="1"/>
</dbReference>
<dbReference type="Gene3D" id="1.20.1560.10">
    <property type="entry name" value="ABC transporter type 1, transmembrane domain"/>
    <property type="match status" value="1"/>
</dbReference>
<evidence type="ECO:0000256" key="4">
    <source>
        <dbReference type="ARBA" id="ARBA00023136"/>
    </source>
</evidence>
<feature type="domain" description="ABC transmembrane type-1" evidence="6">
    <location>
        <begin position="1"/>
        <end position="70"/>
    </location>
</feature>
<name>A0ABS4ZIJ8_9MICO</name>
<proteinExistence type="predicted"/>
<feature type="transmembrane region" description="Helical" evidence="5">
    <location>
        <begin position="12"/>
        <end position="37"/>
    </location>
</feature>
<dbReference type="InterPro" id="IPR036640">
    <property type="entry name" value="ABC1_TM_sf"/>
</dbReference>
<evidence type="ECO:0000256" key="1">
    <source>
        <dbReference type="ARBA" id="ARBA00004651"/>
    </source>
</evidence>
<evidence type="ECO:0000313" key="7">
    <source>
        <dbReference type="EMBL" id="MBP2437027.1"/>
    </source>
</evidence>
<organism evidence="7 8">
    <name type="scientific">Microbacterium amylolyticum</name>
    <dbReference type="NCBI Taxonomy" id="936337"/>
    <lineage>
        <taxon>Bacteria</taxon>
        <taxon>Bacillati</taxon>
        <taxon>Actinomycetota</taxon>
        <taxon>Actinomycetes</taxon>
        <taxon>Micrococcales</taxon>
        <taxon>Microbacteriaceae</taxon>
        <taxon>Microbacterium</taxon>
    </lineage>
</organism>
<evidence type="ECO:0000313" key="8">
    <source>
        <dbReference type="Proteomes" id="UP001519362"/>
    </source>
</evidence>
<dbReference type="PANTHER" id="PTHR43394:SF1">
    <property type="entry name" value="ATP-BINDING CASSETTE SUB-FAMILY B MEMBER 10, MITOCHONDRIAL"/>
    <property type="match status" value="1"/>
</dbReference>
<accession>A0ABS4ZIJ8</accession>
<dbReference type="InterPro" id="IPR027417">
    <property type="entry name" value="P-loop_NTPase"/>
</dbReference>
<keyword evidence="3 5" id="KW-1133">Transmembrane helix</keyword>
<protein>
    <submittedName>
        <fullName evidence="7">ABC-type multidrug transport system fused ATPase/permease subunit</fullName>
    </submittedName>
</protein>
<dbReference type="SUPFAM" id="SSF90123">
    <property type="entry name" value="ABC transporter transmembrane region"/>
    <property type="match status" value="1"/>
</dbReference>
<keyword evidence="2 5" id="KW-0812">Transmembrane</keyword>